<keyword evidence="13" id="KW-1185">Reference proteome</keyword>
<dbReference type="InterPro" id="IPR023214">
    <property type="entry name" value="HAD_sf"/>
</dbReference>
<dbReference type="Gene3D" id="3.30.200.20">
    <property type="entry name" value="Phosphorylase Kinase, domain 1"/>
    <property type="match status" value="1"/>
</dbReference>
<dbReference type="Gene3D" id="3.40.50.1000">
    <property type="entry name" value="HAD superfamily/HAD-like"/>
    <property type="match status" value="1"/>
</dbReference>
<dbReference type="InterPro" id="IPR002575">
    <property type="entry name" value="Aminoglycoside_PTrfase"/>
</dbReference>
<dbReference type="PANTHER" id="PTHR47829:SF3">
    <property type="entry name" value="AMINOGLYCOSIDE PHOSPHOTRANSFERASE DOMAIN-CONTAINING PROTEIN"/>
    <property type="match status" value="1"/>
</dbReference>
<dbReference type="CDD" id="cd02603">
    <property type="entry name" value="HAD_sEH-N_like"/>
    <property type="match status" value="1"/>
</dbReference>
<feature type="compositionally biased region" description="Low complexity" evidence="7">
    <location>
        <begin position="606"/>
        <end position="628"/>
    </location>
</feature>
<proteinExistence type="inferred from homology"/>
<dbReference type="Proteomes" id="UP001374579">
    <property type="component" value="Unassembled WGS sequence"/>
</dbReference>
<dbReference type="PRINTS" id="PR00413">
    <property type="entry name" value="HADHALOGNASE"/>
</dbReference>
<sequence length="1066" mass="118580">MSRLLTRVPNVMISRPWKSVVRPNAAASMSQQSKDRDGHRYKAVIFDMGGVILPSPFEMFKALETQTQMPVGTISQIIVKSGTDGAWHRLEQGDITLSDFAQAFSKECSQKVGREIDISPLLYGLRGMVKADPFPEMIDAVKCVRAEGLKTALLTNNWYTDDHKSESLVPLDTSLFDVVTESCRVGRRKPHPDIYKHCLSSLEVEPQEALFLDDLGINLKAANQIGIDTIKVNSPAQAVQDLEEKLGCRLQGYAEGTSTVPKHLALPLPSLAAFLRSRLNIQADGDPIVRCFDHGQSNPTYYVQFGDKKMVLRKKPPGKLLPSAHAVDREFRVMSAVANHGVPIPPMLAYSDDDSIVGTPFYLMDYVKGRIFKDHRLLALLPEERMPIYEALCDVLCKIHRVDVDKAQLSDYGKKGQFVERNFKRWARQYEASKTQDIPSMDRLMEWIPQHLPQNEKVTIVHGDFRLDNVIYDTSRPEVISVLDWELSTLGDPLTDLATCCLAYYLPAEYPLFPGLADSDCKEFGIPEVKQFVELYCRKMNIPPIDNWDFYVAFVIFRMAAIMQGVYKRAMSGQGSSSNGQFAGALTVGMADLGWKIASESNIPPTTAGAGSASSATSTQQRSYSTRAGSSQTVLSHMSRPLSTEAHSHSAGQMAVSVEGLAPRVQDLHRRVREFIEQHVLPMEAELLQKCLDTENRYAVHPRVEELKALAKKEKLWNLFLPIETDPEVKFGAGLTNVEYAFICEQMGRSLHAPEVFNCSAPDTGNMEVLVKYGTQQQKDQWLTPLLEGQIRSCFGMTEPAVASSDATNIQASIQHDGDHYIINGHKWWTSGALDPRCKLCIFMGKTDKSAARHQQQSMVLVPMDAPGVKIIRPLSVFGYDDAPSGHGEVVFENVRVPASNLLLGEGRGFEIAQGRLGPGRIHHCMRLIGHAERCLQFMLDRTTSRQAFGKPLAAQGTIQADVAKSRLEIEQTRLLVLKAAHMMDLYGNKVAAPEIAMIKIAAPNMALRVIDRAMQAHGGAGLNHDFPMAQMYAWARVLRLADGPDEVHMRSVARFEYAKTTKGKL</sequence>
<evidence type="ECO:0000313" key="12">
    <source>
        <dbReference type="EMBL" id="KAK7087597.1"/>
    </source>
</evidence>
<dbReference type="Pfam" id="PF02771">
    <property type="entry name" value="Acyl-CoA_dh_N"/>
    <property type="match status" value="1"/>
</dbReference>
<dbReference type="InterPro" id="IPR052898">
    <property type="entry name" value="ACAD10-like"/>
</dbReference>
<dbReference type="SUPFAM" id="SSF56784">
    <property type="entry name" value="HAD-like"/>
    <property type="match status" value="1"/>
</dbReference>
<evidence type="ECO:0000256" key="6">
    <source>
        <dbReference type="ARBA" id="ARBA00023002"/>
    </source>
</evidence>
<dbReference type="GO" id="GO:0050660">
    <property type="term" value="F:flavin adenine dinucleotide binding"/>
    <property type="evidence" value="ECO:0007669"/>
    <property type="project" value="InterPro"/>
</dbReference>
<evidence type="ECO:0000256" key="3">
    <source>
        <dbReference type="ARBA" id="ARBA00022630"/>
    </source>
</evidence>
<accession>A0AAN9AIR2</accession>
<feature type="domain" description="Acyl-CoA oxidase/dehydrogenase middle" evidence="10">
    <location>
        <begin position="794"/>
        <end position="895"/>
    </location>
</feature>
<evidence type="ECO:0000259" key="9">
    <source>
        <dbReference type="Pfam" id="PF01636"/>
    </source>
</evidence>
<dbReference type="InterPro" id="IPR006091">
    <property type="entry name" value="Acyl-CoA_Oxase/DH_mid-dom"/>
</dbReference>
<dbReference type="InterPro" id="IPR037069">
    <property type="entry name" value="AcylCoA_DH/ox_N_sf"/>
</dbReference>
<dbReference type="InterPro" id="IPR023198">
    <property type="entry name" value="PGP-like_dom2"/>
</dbReference>
<dbReference type="InterPro" id="IPR013786">
    <property type="entry name" value="AcylCoA_DH/ox_N"/>
</dbReference>
<dbReference type="Pfam" id="PF00441">
    <property type="entry name" value="Acyl-CoA_dh_1"/>
    <property type="match status" value="1"/>
</dbReference>
<dbReference type="InterPro" id="IPR041726">
    <property type="entry name" value="ACAD10_11_N"/>
</dbReference>
<evidence type="ECO:0000256" key="4">
    <source>
        <dbReference type="ARBA" id="ARBA00022827"/>
    </source>
</evidence>
<keyword evidence="4" id="KW-0274">FAD</keyword>
<comment type="cofactor">
    <cofactor evidence="1">
        <name>FAD</name>
        <dbReference type="ChEBI" id="CHEBI:57692"/>
    </cofactor>
</comment>
<dbReference type="PANTHER" id="PTHR47829">
    <property type="entry name" value="HYDROLASE, PUTATIVE (AFU_ORTHOLOGUE AFUA_1G12880)-RELATED"/>
    <property type="match status" value="1"/>
</dbReference>
<dbReference type="InterPro" id="IPR036250">
    <property type="entry name" value="AcylCo_DH-like_C"/>
</dbReference>
<evidence type="ECO:0000259" key="11">
    <source>
        <dbReference type="Pfam" id="PF02771"/>
    </source>
</evidence>
<dbReference type="InterPro" id="IPR046373">
    <property type="entry name" value="Acyl-CoA_Oxase/DH_mid-dom_sf"/>
</dbReference>
<dbReference type="SFLD" id="SFLDS00003">
    <property type="entry name" value="Haloacid_Dehalogenase"/>
    <property type="match status" value="1"/>
</dbReference>
<dbReference type="SFLD" id="SFLDG01129">
    <property type="entry name" value="C1.5:_HAD__Beta-PGM__Phosphata"/>
    <property type="match status" value="1"/>
</dbReference>
<evidence type="ECO:0000256" key="7">
    <source>
        <dbReference type="SAM" id="MobiDB-lite"/>
    </source>
</evidence>
<reference evidence="12 13" key="1">
    <citation type="submission" date="2024-02" db="EMBL/GenBank/DDBJ databases">
        <title>Chromosome-scale genome assembly of the rough periwinkle Littorina saxatilis.</title>
        <authorList>
            <person name="De Jode A."/>
            <person name="Faria R."/>
            <person name="Formenti G."/>
            <person name="Sims Y."/>
            <person name="Smith T.P."/>
            <person name="Tracey A."/>
            <person name="Wood J.M.D."/>
            <person name="Zagrodzka Z.B."/>
            <person name="Johannesson K."/>
            <person name="Butlin R.K."/>
            <person name="Leder E.H."/>
        </authorList>
    </citation>
    <scope>NUCLEOTIDE SEQUENCE [LARGE SCALE GENOMIC DNA]</scope>
    <source>
        <strain evidence="12">Snail1</strain>
        <tissue evidence="12">Muscle</tissue>
    </source>
</reference>
<organism evidence="12 13">
    <name type="scientific">Littorina saxatilis</name>
    <dbReference type="NCBI Taxonomy" id="31220"/>
    <lineage>
        <taxon>Eukaryota</taxon>
        <taxon>Metazoa</taxon>
        <taxon>Spiralia</taxon>
        <taxon>Lophotrochozoa</taxon>
        <taxon>Mollusca</taxon>
        <taxon>Gastropoda</taxon>
        <taxon>Caenogastropoda</taxon>
        <taxon>Littorinimorpha</taxon>
        <taxon>Littorinoidea</taxon>
        <taxon>Littorinidae</taxon>
        <taxon>Littorina</taxon>
    </lineage>
</organism>
<feature type="domain" description="Acyl-CoA dehydrogenase/oxidase C-terminal" evidence="8">
    <location>
        <begin position="907"/>
        <end position="1055"/>
    </location>
</feature>
<evidence type="ECO:0000313" key="13">
    <source>
        <dbReference type="Proteomes" id="UP001374579"/>
    </source>
</evidence>
<dbReference type="FunFam" id="1.20.140.10:FF:000018">
    <property type="entry name" value="Acyl-CoA dehydrogenase family member 10"/>
    <property type="match status" value="1"/>
</dbReference>
<name>A0AAN9AIR2_9CAEN</name>
<dbReference type="InterPro" id="IPR011945">
    <property type="entry name" value="HAD-SF_ppase_IA/epoxid_hydro_N"/>
</dbReference>
<comment type="caution">
    <text evidence="12">The sequence shown here is derived from an EMBL/GenBank/DDBJ whole genome shotgun (WGS) entry which is preliminary data.</text>
</comment>
<protein>
    <recommendedName>
        <fullName evidence="14">Acyl-CoA dehydrogenase family member 10</fullName>
    </recommendedName>
</protein>
<dbReference type="Pfam" id="PF00702">
    <property type="entry name" value="Hydrolase"/>
    <property type="match status" value="1"/>
</dbReference>
<dbReference type="InterPro" id="IPR006439">
    <property type="entry name" value="HAD-SF_hydro_IA"/>
</dbReference>
<keyword evidence="5" id="KW-0007">Acetylation</keyword>
<dbReference type="AlphaFoldDB" id="A0AAN9AIR2"/>
<dbReference type="Gene3D" id="2.40.110.10">
    <property type="entry name" value="Butyryl-CoA Dehydrogenase, subunit A, domain 2"/>
    <property type="match status" value="1"/>
</dbReference>
<evidence type="ECO:0000256" key="5">
    <source>
        <dbReference type="ARBA" id="ARBA00022990"/>
    </source>
</evidence>
<dbReference type="SUPFAM" id="SSF56645">
    <property type="entry name" value="Acyl-CoA dehydrogenase NM domain-like"/>
    <property type="match status" value="1"/>
</dbReference>
<evidence type="ECO:0000256" key="1">
    <source>
        <dbReference type="ARBA" id="ARBA00001974"/>
    </source>
</evidence>
<keyword evidence="3" id="KW-0285">Flavoprotein</keyword>
<dbReference type="NCBIfam" id="TIGR02247">
    <property type="entry name" value="HAD-1A3-hyp"/>
    <property type="match status" value="1"/>
</dbReference>
<dbReference type="CDD" id="cd05154">
    <property type="entry name" value="ACAD10_11_N-like"/>
    <property type="match status" value="1"/>
</dbReference>
<dbReference type="Pfam" id="PF01636">
    <property type="entry name" value="APH"/>
    <property type="match status" value="1"/>
</dbReference>
<dbReference type="Pfam" id="PF02770">
    <property type="entry name" value="Acyl-CoA_dh_M"/>
    <property type="match status" value="1"/>
</dbReference>
<dbReference type="FunFam" id="2.40.110.10:FF:000002">
    <property type="entry name" value="Acyl-CoA dehydrogenase fadE12"/>
    <property type="match status" value="1"/>
</dbReference>
<dbReference type="InterPro" id="IPR011009">
    <property type="entry name" value="Kinase-like_dom_sf"/>
</dbReference>
<dbReference type="InterPro" id="IPR009100">
    <property type="entry name" value="AcylCoA_DH/oxidase_NM_dom_sf"/>
</dbReference>
<dbReference type="Gene3D" id="1.10.150.240">
    <property type="entry name" value="Putative phosphatase, domain 2"/>
    <property type="match status" value="1"/>
</dbReference>
<evidence type="ECO:0008006" key="14">
    <source>
        <dbReference type="Google" id="ProtNLM"/>
    </source>
</evidence>
<evidence type="ECO:0000256" key="2">
    <source>
        <dbReference type="ARBA" id="ARBA00009347"/>
    </source>
</evidence>
<comment type="similarity">
    <text evidence="2">Belongs to the acyl-CoA dehydrogenase family.</text>
</comment>
<dbReference type="Gene3D" id="1.10.540.10">
    <property type="entry name" value="Acyl-CoA dehydrogenase/oxidase, N-terminal domain"/>
    <property type="match status" value="1"/>
</dbReference>
<dbReference type="NCBIfam" id="TIGR01509">
    <property type="entry name" value="HAD-SF-IA-v3"/>
    <property type="match status" value="1"/>
</dbReference>
<dbReference type="Gene3D" id="3.90.1200.10">
    <property type="match status" value="1"/>
</dbReference>
<evidence type="ECO:0000259" key="8">
    <source>
        <dbReference type="Pfam" id="PF00441"/>
    </source>
</evidence>
<keyword evidence="6" id="KW-0560">Oxidoreductase</keyword>
<evidence type="ECO:0000259" key="10">
    <source>
        <dbReference type="Pfam" id="PF02770"/>
    </source>
</evidence>
<dbReference type="InterPro" id="IPR036412">
    <property type="entry name" value="HAD-like_sf"/>
</dbReference>
<dbReference type="EMBL" id="JBAMIC010004070">
    <property type="protein sequence ID" value="KAK7087597.1"/>
    <property type="molecule type" value="Genomic_DNA"/>
</dbReference>
<dbReference type="InterPro" id="IPR009075">
    <property type="entry name" value="AcylCo_DH/oxidase_C"/>
</dbReference>
<feature type="domain" description="Aminoglycoside phosphotransferase" evidence="9">
    <location>
        <begin position="292"/>
        <end position="520"/>
    </location>
</feature>
<dbReference type="SUPFAM" id="SSF56112">
    <property type="entry name" value="Protein kinase-like (PK-like)"/>
    <property type="match status" value="1"/>
</dbReference>
<feature type="domain" description="Acyl-CoA dehydrogenase/oxidase N-terminal" evidence="11">
    <location>
        <begin position="666"/>
        <end position="789"/>
    </location>
</feature>
<dbReference type="SUPFAM" id="SSF47203">
    <property type="entry name" value="Acyl-CoA dehydrogenase C-terminal domain-like"/>
    <property type="match status" value="1"/>
</dbReference>
<gene>
    <name evidence="12" type="ORF">V1264_021627</name>
</gene>
<feature type="region of interest" description="Disordered" evidence="7">
    <location>
        <begin position="604"/>
        <end position="650"/>
    </location>
</feature>
<dbReference type="Gene3D" id="1.20.140.10">
    <property type="entry name" value="Butyryl-CoA Dehydrogenase, subunit A, domain 3"/>
    <property type="match status" value="1"/>
</dbReference>
<dbReference type="GO" id="GO:0016627">
    <property type="term" value="F:oxidoreductase activity, acting on the CH-CH group of donors"/>
    <property type="evidence" value="ECO:0007669"/>
    <property type="project" value="InterPro"/>
</dbReference>